<dbReference type="PRINTS" id="PR00111">
    <property type="entry name" value="ABHYDROLASE"/>
</dbReference>
<dbReference type="InterPro" id="IPR029787">
    <property type="entry name" value="Nucleotide_cyclase"/>
</dbReference>
<keyword evidence="3" id="KW-1185">Reference proteome</keyword>
<dbReference type="SUPFAM" id="SSF55073">
    <property type="entry name" value="Nucleotide cyclase"/>
    <property type="match status" value="1"/>
</dbReference>
<dbReference type="InterPro" id="IPR001054">
    <property type="entry name" value="A/G_cyclase"/>
</dbReference>
<dbReference type="SMART" id="SM00044">
    <property type="entry name" value="CYCc"/>
    <property type="match status" value="1"/>
</dbReference>
<dbReference type="InterPro" id="IPR050471">
    <property type="entry name" value="AB_hydrolase"/>
</dbReference>
<feature type="domain" description="Guanylate cyclase" evidence="1">
    <location>
        <begin position="295"/>
        <end position="402"/>
    </location>
</feature>
<dbReference type="Proteomes" id="UP000328092">
    <property type="component" value="Unassembled WGS sequence"/>
</dbReference>
<protein>
    <submittedName>
        <fullName evidence="2">2-hydroxy-6-oxononadienedioate/2-hydroxy-6-oxononatrienedioate hydrolase</fullName>
        <ecNumber evidence="2">3.7.1.14</ecNumber>
    </submittedName>
</protein>
<gene>
    <name evidence="2" type="primary">mhpC_3</name>
    <name evidence="2" type="ORF">CI1B_69500</name>
</gene>
<dbReference type="OrthoDB" id="27092at2"/>
<dbReference type="GO" id="GO:0035556">
    <property type="term" value="P:intracellular signal transduction"/>
    <property type="evidence" value="ECO:0007669"/>
    <property type="project" value="InterPro"/>
</dbReference>
<evidence type="ECO:0000313" key="3">
    <source>
        <dbReference type="Proteomes" id="UP000328092"/>
    </source>
</evidence>
<comment type="caution">
    <text evidence="2">The sequence shown here is derived from an EMBL/GenBank/DDBJ whole genome shotgun (WGS) entry which is preliminary data.</text>
</comment>
<dbReference type="GO" id="GO:0004016">
    <property type="term" value="F:adenylate cyclase activity"/>
    <property type="evidence" value="ECO:0007669"/>
    <property type="project" value="UniProtKB-ARBA"/>
</dbReference>
<dbReference type="SUPFAM" id="SSF53474">
    <property type="entry name" value="alpha/beta-Hydrolases"/>
    <property type="match status" value="1"/>
</dbReference>
<dbReference type="CDD" id="cd07302">
    <property type="entry name" value="CHD"/>
    <property type="match status" value="1"/>
</dbReference>
<proteinExistence type="predicted"/>
<dbReference type="InterPro" id="IPR029058">
    <property type="entry name" value="AB_hydrolase_fold"/>
</dbReference>
<dbReference type="AlphaFoldDB" id="A0A508TRJ3"/>
<evidence type="ECO:0000259" key="1">
    <source>
        <dbReference type="PROSITE" id="PS50125"/>
    </source>
</evidence>
<dbReference type="RefSeq" id="WP_139863496.1">
    <property type="nucleotide sequence ID" value="NZ_CAADFC020000028.1"/>
</dbReference>
<dbReference type="InterPro" id="IPR022742">
    <property type="entry name" value="Hydrolase_4"/>
</dbReference>
<dbReference type="InterPro" id="IPR000073">
    <property type="entry name" value="AB_hydrolase_1"/>
</dbReference>
<dbReference type="PANTHER" id="PTHR43433:SF8">
    <property type="entry name" value="BIFUNCTIONAL LIPASE_ADENYLATE CYCLASE LIPJ"/>
    <property type="match status" value="1"/>
</dbReference>
<dbReference type="GO" id="GO:0009190">
    <property type="term" value="P:cyclic nucleotide biosynthetic process"/>
    <property type="evidence" value="ECO:0007669"/>
    <property type="project" value="InterPro"/>
</dbReference>
<evidence type="ECO:0000313" key="2">
    <source>
        <dbReference type="EMBL" id="VIO77127.1"/>
    </source>
</evidence>
<dbReference type="Gene3D" id="3.30.70.1230">
    <property type="entry name" value="Nucleotide cyclase"/>
    <property type="match status" value="1"/>
</dbReference>
<dbReference type="Gene3D" id="3.40.50.1820">
    <property type="entry name" value="alpha/beta hydrolase"/>
    <property type="match status" value="1"/>
</dbReference>
<dbReference type="GO" id="GO:0016787">
    <property type="term" value="F:hydrolase activity"/>
    <property type="evidence" value="ECO:0007669"/>
    <property type="project" value="UniProtKB-KW"/>
</dbReference>
<accession>A0A508TRJ3</accession>
<dbReference type="PROSITE" id="PS50125">
    <property type="entry name" value="GUANYLATE_CYCLASE_2"/>
    <property type="match status" value="1"/>
</dbReference>
<sequence>MSTLDLPVTRYARSGELNIAYQTMGDGPIDLILVPGMTTHVEFLHEIAGYTDFVRRLAAFARVVTFDKSGQGLSDRAFGVPSLEQRMDDIRTIMDDIGSTRTVLLGCSEGAAISMMFAATYPKRTSHLILYGGFARFTGTPEYPFMRSEEEWTRRAETVAAHWGTGTFGIGILLPSHAAVPNVIGQLGKLERLTYSPGALLAMYRQNMLIDVRSVLPTIQVPTLVLHRRADAGVPVGNGRYLASHISGAKIIEYADCGDHFIFSGDYSTLCSDIEEFVTGRREMSVPEFDRVLATVLFTDIVESTRRAAEMGDQAWRRVLDEHDRTAQQIVAQHRGNLVRTTGDGVLATFDGPGRAIRCAMAFEAATARLGLPVRAGLHTGEIELRGHDIGGIAVHAAARVMARAGAGEILVSRVVTDLVAGAGLKFSGRGAHEFKGLQGRWNLFAVSA</sequence>
<dbReference type="EMBL" id="CAADFC020000028">
    <property type="protein sequence ID" value="VIO77127.1"/>
    <property type="molecule type" value="Genomic_DNA"/>
</dbReference>
<keyword evidence="2" id="KW-0378">Hydrolase</keyword>
<dbReference type="Pfam" id="PF00211">
    <property type="entry name" value="Guanylate_cyc"/>
    <property type="match status" value="1"/>
</dbReference>
<dbReference type="EC" id="3.7.1.14" evidence="2"/>
<organism evidence="2 3">
    <name type="scientific">Bradyrhizobium ivorense</name>
    <dbReference type="NCBI Taxonomy" id="2511166"/>
    <lineage>
        <taxon>Bacteria</taxon>
        <taxon>Pseudomonadati</taxon>
        <taxon>Pseudomonadota</taxon>
        <taxon>Alphaproteobacteria</taxon>
        <taxon>Hyphomicrobiales</taxon>
        <taxon>Nitrobacteraceae</taxon>
        <taxon>Bradyrhizobium</taxon>
    </lineage>
</organism>
<reference evidence="2" key="1">
    <citation type="submission" date="2019-02" db="EMBL/GenBank/DDBJ databases">
        <authorList>
            <person name="Pothier F.J."/>
        </authorList>
    </citation>
    <scope>NUCLEOTIDE SEQUENCE</scope>
    <source>
        <strain evidence="2">CI-1B</strain>
    </source>
</reference>
<dbReference type="Pfam" id="PF12146">
    <property type="entry name" value="Hydrolase_4"/>
    <property type="match status" value="1"/>
</dbReference>
<dbReference type="PANTHER" id="PTHR43433">
    <property type="entry name" value="HYDROLASE, ALPHA/BETA FOLD FAMILY PROTEIN"/>
    <property type="match status" value="1"/>
</dbReference>
<name>A0A508TRJ3_9BRAD</name>